<dbReference type="Proteomes" id="UP000838878">
    <property type="component" value="Chromosome 7"/>
</dbReference>
<dbReference type="Gene3D" id="2.10.25.10">
    <property type="entry name" value="Laminin"/>
    <property type="match status" value="1"/>
</dbReference>
<accession>A0A8J9VB99</accession>
<dbReference type="SUPFAM" id="SSF57567">
    <property type="entry name" value="Serine protease inhibitors"/>
    <property type="match status" value="1"/>
</dbReference>
<gene>
    <name evidence="2" type="ORF">BINO364_LOCUS13799</name>
</gene>
<reference evidence="2" key="1">
    <citation type="submission" date="2021-12" db="EMBL/GenBank/DDBJ databases">
        <authorList>
            <person name="Martin H S."/>
        </authorList>
    </citation>
    <scope>NUCLEOTIDE SEQUENCE</scope>
</reference>
<dbReference type="OrthoDB" id="7401140at2759"/>
<evidence type="ECO:0000256" key="1">
    <source>
        <dbReference type="SAM" id="SignalP"/>
    </source>
</evidence>
<dbReference type="EMBL" id="OV170227">
    <property type="protein sequence ID" value="CAH0728597.1"/>
    <property type="molecule type" value="Genomic_DNA"/>
</dbReference>
<sequence length="83" mass="9216">MKIGLFIFVFVFIFVAVFGQSIPTKKCPPGEHSVLYCPRMAEPSCNNPTLHRKFGACGIPDCFCDTPNVRDTNTNRCIPSSEC</sequence>
<organism evidence="2 3">
    <name type="scientific">Brenthis ino</name>
    <name type="common">lesser marbled fritillary</name>
    <dbReference type="NCBI Taxonomy" id="405034"/>
    <lineage>
        <taxon>Eukaryota</taxon>
        <taxon>Metazoa</taxon>
        <taxon>Ecdysozoa</taxon>
        <taxon>Arthropoda</taxon>
        <taxon>Hexapoda</taxon>
        <taxon>Insecta</taxon>
        <taxon>Pterygota</taxon>
        <taxon>Neoptera</taxon>
        <taxon>Endopterygota</taxon>
        <taxon>Lepidoptera</taxon>
        <taxon>Glossata</taxon>
        <taxon>Ditrysia</taxon>
        <taxon>Papilionoidea</taxon>
        <taxon>Nymphalidae</taxon>
        <taxon>Heliconiinae</taxon>
        <taxon>Argynnini</taxon>
        <taxon>Brenthis</taxon>
    </lineage>
</organism>
<keyword evidence="1" id="KW-0732">Signal</keyword>
<evidence type="ECO:0000313" key="3">
    <source>
        <dbReference type="Proteomes" id="UP000838878"/>
    </source>
</evidence>
<keyword evidence="3" id="KW-1185">Reference proteome</keyword>
<feature type="non-terminal residue" evidence="2">
    <location>
        <position position="83"/>
    </location>
</feature>
<dbReference type="InterPro" id="IPR036084">
    <property type="entry name" value="Ser_inhib-like_sf"/>
</dbReference>
<proteinExistence type="predicted"/>
<dbReference type="AlphaFoldDB" id="A0A8J9VB99"/>
<feature type="signal peptide" evidence="1">
    <location>
        <begin position="1"/>
        <end position="19"/>
    </location>
</feature>
<feature type="chain" id="PRO_5035463613" evidence="1">
    <location>
        <begin position="20"/>
        <end position="83"/>
    </location>
</feature>
<protein>
    <submittedName>
        <fullName evidence="2">Uncharacterized protein</fullName>
    </submittedName>
</protein>
<evidence type="ECO:0000313" key="2">
    <source>
        <dbReference type="EMBL" id="CAH0728597.1"/>
    </source>
</evidence>
<name>A0A8J9VB99_9NEOP</name>